<feature type="compositionally biased region" description="Basic and acidic residues" evidence="6">
    <location>
        <begin position="255"/>
        <end position="266"/>
    </location>
</feature>
<comment type="subcellular location">
    <subcellularLocation>
        <location evidence="1">Nucleus</location>
    </subcellularLocation>
</comment>
<evidence type="ECO:0000256" key="5">
    <source>
        <dbReference type="ARBA" id="ARBA00033464"/>
    </source>
</evidence>
<evidence type="ECO:0000259" key="7">
    <source>
        <dbReference type="Pfam" id="PF09468"/>
    </source>
</evidence>
<dbReference type="PhylomeDB" id="A0A0D2WSE4"/>
<dbReference type="GO" id="GO:0006401">
    <property type="term" value="P:RNA catabolic process"/>
    <property type="evidence" value="ECO:0007669"/>
    <property type="project" value="TreeGrafter"/>
</dbReference>
<keyword evidence="10" id="KW-1185">Reference proteome</keyword>
<proteinExistence type="predicted"/>
<dbReference type="AlphaFoldDB" id="A0A0D2WSE4"/>
<protein>
    <recommendedName>
        <fullName evidence="2">Ribonuclease H2 subunit B</fullName>
    </recommendedName>
    <alternativeName>
        <fullName evidence="5">Ribonuclease HI subunit B</fullName>
    </alternativeName>
</protein>
<reference evidence="10" key="1">
    <citation type="submission" date="2011-02" db="EMBL/GenBank/DDBJ databases">
        <title>The Genome Sequence of Capsaspora owczarzaki ATCC 30864.</title>
        <authorList>
            <person name="Russ C."/>
            <person name="Cuomo C."/>
            <person name="Burger G."/>
            <person name="Gray M.W."/>
            <person name="Holland P.W.H."/>
            <person name="King N."/>
            <person name="Lang F.B.F."/>
            <person name="Roger A.J."/>
            <person name="Ruiz-Trillo I."/>
            <person name="Young S.K."/>
            <person name="Zeng Q."/>
            <person name="Gargeya S."/>
            <person name="Alvarado L."/>
            <person name="Berlin A."/>
            <person name="Chapman S.B."/>
            <person name="Chen Z."/>
            <person name="Freedman E."/>
            <person name="Gellesch M."/>
            <person name="Goldberg J."/>
            <person name="Griggs A."/>
            <person name="Gujja S."/>
            <person name="Heilman E."/>
            <person name="Heiman D."/>
            <person name="Howarth C."/>
            <person name="Mehta T."/>
            <person name="Neiman D."/>
            <person name="Pearson M."/>
            <person name="Roberts A."/>
            <person name="Saif S."/>
            <person name="Shea T."/>
            <person name="Shenoy N."/>
            <person name="Sisk P."/>
            <person name="Stolte C."/>
            <person name="Sykes S."/>
            <person name="White J."/>
            <person name="Yandava C."/>
            <person name="Haas B."/>
            <person name="Nusbaum C."/>
            <person name="Birren B."/>
        </authorList>
    </citation>
    <scope>NUCLEOTIDE SEQUENCE</scope>
    <source>
        <strain evidence="10">ATCC 30864</strain>
    </source>
</reference>
<comment type="function">
    <text evidence="4">Non catalytic subunit of RNase H2, an endonuclease that specifically degrades the RNA of RNA:DNA hybrids. Participates in DNA replication, possibly by mediating the removal of lagging-strand Okazaki fragment RNA primers during DNA replication. Mediates the excision of single ribonucleotides from DNA:RNA duplexes.</text>
</comment>
<dbReference type="InterPro" id="IPR019024">
    <property type="entry name" value="RNase_H2_suB_wHTH"/>
</dbReference>
<keyword evidence="3" id="KW-0539">Nucleus</keyword>
<evidence type="ECO:0000259" key="8">
    <source>
        <dbReference type="Pfam" id="PF17745"/>
    </source>
</evidence>
<gene>
    <name evidence="9" type="ORF">CAOG_005013</name>
</gene>
<evidence type="ECO:0000256" key="1">
    <source>
        <dbReference type="ARBA" id="ARBA00004123"/>
    </source>
</evidence>
<dbReference type="PANTHER" id="PTHR13383:SF11">
    <property type="entry name" value="RIBONUCLEASE H2 SUBUNIT B"/>
    <property type="match status" value="1"/>
</dbReference>
<dbReference type="InterPro" id="IPR041195">
    <property type="entry name" value="Rnh202_N"/>
</dbReference>
<dbReference type="CDD" id="cd09270">
    <property type="entry name" value="RNase_H2-B"/>
    <property type="match status" value="1"/>
</dbReference>
<dbReference type="InParanoid" id="A0A0D2WSE4"/>
<feature type="compositionally biased region" description="Basic and acidic residues" evidence="6">
    <location>
        <begin position="232"/>
        <end position="246"/>
    </location>
</feature>
<dbReference type="STRING" id="595528.A0A0D2WSE4"/>
<name>A0A0D2WSE4_CAPO3</name>
<feature type="domain" description="Ribonuclease H2 subunit B wHTH" evidence="7">
    <location>
        <begin position="98"/>
        <end position="221"/>
    </location>
</feature>
<evidence type="ECO:0000313" key="10">
    <source>
        <dbReference type="Proteomes" id="UP000008743"/>
    </source>
</evidence>
<evidence type="ECO:0000256" key="4">
    <source>
        <dbReference type="ARBA" id="ARBA00024778"/>
    </source>
</evidence>
<dbReference type="Pfam" id="PF17745">
    <property type="entry name" value="Ydr279_N"/>
    <property type="match status" value="1"/>
</dbReference>
<feature type="domain" description="Rnh202 triple barrel" evidence="8">
    <location>
        <begin position="47"/>
        <end position="95"/>
    </location>
</feature>
<dbReference type="GO" id="GO:0032299">
    <property type="term" value="C:ribonuclease H2 complex"/>
    <property type="evidence" value="ECO:0007669"/>
    <property type="project" value="InterPro"/>
</dbReference>
<dbReference type="Gene3D" id="1.10.20.120">
    <property type="match status" value="1"/>
</dbReference>
<accession>A0A0D2WSE4</accession>
<organism evidence="9 10">
    <name type="scientific">Capsaspora owczarzaki (strain ATCC 30864)</name>
    <dbReference type="NCBI Taxonomy" id="595528"/>
    <lineage>
        <taxon>Eukaryota</taxon>
        <taxon>Filasterea</taxon>
        <taxon>Capsaspora</taxon>
    </lineage>
</organism>
<feature type="compositionally biased region" description="Basic and acidic residues" evidence="6">
    <location>
        <begin position="273"/>
        <end position="284"/>
    </location>
</feature>
<dbReference type="PANTHER" id="PTHR13383">
    <property type="entry name" value="RIBONUCLEASE H2 SUBUNIT B"/>
    <property type="match status" value="1"/>
</dbReference>
<dbReference type="Pfam" id="PF09468">
    <property type="entry name" value="RNase_H2-Ydr279"/>
    <property type="match status" value="1"/>
</dbReference>
<dbReference type="InterPro" id="IPR040456">
    <property type="entry name" value="RNase_H2_suB"/>
</dbReference>
<dbReference type="GO" id="GO:0005654">
    <property type="term" value="C:nucleoplasm"/>
    <property type="evidence" value="ECO:0007669"/>
    <property type="project" value="TreeGrafter"/>
</dbReference>
<evidence type="ECO:0000256" key="3">
    <source>
        <dbReference type="ARBA" id="ARBA00023242"/>
    </source>
</evidence>
<feature type="region of interest" description="Disordered" evidence="6">
    <location>
        <begin position="232"/>
        <end position="284"/>
    </location>
</feature>
<dbReference type="OMA" id="WFINESA"/>
<dbReference type="eggNOG" id="KOG4705">
    <property type="taxonomic scope" value="Eukaryota"/>
</dbReference>
<evidence type="ECO:0000256" key="6">
    <source>
        <dbReference type="SAM" id="MobiDB-lite"/>
    </source>
</evidence>
<dbReference type="OrthoDB" id="29098at2759"/>
<dbReference type="Proteomes" id="UP000008743">
    <property type="component" value="Unassembled WGS sequence"/>
</dbReference>
<evidence type="ECO:0000313" key="9">
    <source>
        <dbReference type="EMBL" id="KJE94358.1"/>
    </source>
</evidence>
<evidence type="ECO:0000256" key="2">
    <source>
        <dbReference type="ARBA" id="ARBA00019062"/>
    </source>
</evidence>
<dbReference type="Gene3D" id="2.20.25.530">
    <property type="match status" value="1"/>
</dbReference>
<dbReference type="EMBL" id="KE346367">
    <property type="protein sequence ID" value="KJE94358.1"/>
    <property type="molecule type" value="Genomic_DNA"/>
</dbReference>
<sequence>MSVRASARAADAAAKKAASTTSMAAPQGQWVCLMPEAVVAREGSTSLATMPHPRTAPDGKVQLYELQSCDSQPRSWFVGQTVQQDGRLFVSTLIDPLFLALGILTRLDSKMFLDITQALDVQDFPATRVLSTCISPQSAERICDVKDLGGLVVIRLNQERADNWLQGKVTRLAAYLKTTTVAVGSAVQASSLQRAGTEADYLKYAVGMISEYLDPTCSARLAERNGVQLVEEKRAGKATHSERFADEDKEETPEEAAKRAKEDEFFKSTPKAKPAEQAEKASDEEICKVKLTSVQRSLAKADTKGVKPISSFFGGVGKKK</sequence>